<evidence type="ECO:0000313" key="1">
    <source>
        <dbReference type="EMBL" id="KKN30422.1"/>
    </source>
</evidence>
<protein>
    <submittedName>
        <fullName evidence="1">Uncharacterized protein</fullName>
    </submittedName>
</protein>
<name>A0A0F9Q0B1_9ZZZZ</name>
<proteinExistence type="predicted"/>
<reference evidence="1" key="1">
    <citation type="journal article" date="2015" name="Nature">
        <title>Complex archaea that bridge the gap between prokaryotes and eukaryotes.</title>
        <authorList>
            <person name="Spang A."/>
            <person name="Saw J.H."/>
            <person name="Jorgensen S.L."/>
            <person name="Zaremba-Niedzwiedzka K."/>
            <person name="Martijn J."/>
            <person name="Lind A.E."/>
            <person name="van Eijk R."/>
            <person name="Schleper C."/>
            <person name="Guy L."/>
            <person name="Ettema T.J."/>
        </authorList>
    </citation>
    <scope>NUCLEOTIDE SEQUENCE</scope>
</reference>
<sequence length="133" mass="15023">MGDIILNLGPFNPCCEYLREDSVSEYPTDFYDCGGKVHYYSNKLEVESVDIGDVTTVPTFLLCVHVDGVSDKDRIEVIRRVELKILEMIYCLTLAIDGPVHHDKIIIPIRTIDIVEVDGRLRVIVEIGIAIFV</sequence>
<dbReference type="AlphaFoldDB" id="A0A0F9Q0B1"/>
<comment type="caution">
    <text evidence="1">The sequence shown here is derived from an EMBL/GenBank/DDBJ whole genome shotgun (WGS) entry which is preliminary data.</text>
</comment>
<organism evidence="1">
    <name type="scientific">marine sediment metagenome</name>
    <dbReference type="NCBI Taxonomy" id="412755"/>
    <lineage>
        <taxon>unclassified sequences</taxon>
        <taxon>metagenomes</taxon>
        <taxon>ecological metagenomes</taxon>
    </lineage>
</organism>
<accession>A0A0F9Q0B1</accession>
<gene>
    <name evidence="1" type="ORF">LCGC14_0834300</name>
</gene>
<dbReference type="EMBL" id="LAZR01002408">
    <property type="protein sequence ID" value="KKN30422.1"/>
    <property type="molecule type" value="Genomic_DNA"/>
</dbReference>